<dbReference type="Gene3D" id="3.30.365.10">
    <property type="entry name" value="Aldehyde oxidase/xanthine dehydrogenase, molybdopterin binding domain"/>
    <property type="match status" value="4"/>
</dbReference>
<evidence type="ECO:0000256" key="2">
    <source>
        <dbReference type="ARBA" id="ARBA00022723"/>
    </source>
</evidence>
<keyword evidence="7" id="KW-1185">Reference proteome</keyword>
<dbReference type="InterPro" id="IPR016208">
    <property type="entry name" value="Ald_Oxase/xanthine_DH-like"/>
</dbReference>
<dbReference type="NCBIfam" id="NF045668">
    <property type="entry name" value="pterin_aldehy"/>
    <property type="match status" value="1"/>
</dbReference>
<keyword evidence="4" id="KW-0408">Iron</keyword>
<proteinExistence type="inferred from homology"/>
<dbReference type="Gene3D" id="3.90.1170.50">
    <property type="entry name" value="Aldehyde oxidase/xanthine dehydrogenase, a/b hammerhead"/>
    <property type="match status" value="1"/>
</dbReference>
<dbReference type="InterPro" id="IPR001041">
    <property type="entry name" value="2Fe-2S_ferredoxin-type"/>
</dbReference>
<reference evidence="6 7" key="1">
    <citation type="journal article" date="2018" name="Environ. Microbiol.">
        <title>Novel energy conservation strategies and behaviour of Pelotomaculum schinkii driving syntrophic propionate catabolism.</title>
        <authorList>
            <person name="Hidalgo-Ahumada C.A.P."/>
            <person name="Nobu M.K."/>
            <person name="Narihiro T."/>
            <person name="Tamaki H."/>
            <person name="Liu W.T."/>
            <person name="Kamagata Y."/>
            <person name="Stams A.J.M."/>
            <person name="Imachi H."/>
            <person name="Sousa D.Z."/>
        </authorList>
    </citation>
    <scope>NUCLEOTIDE SEQUENCE [LARGE SCALE GENOMIC DNA]</scope>
    <source>
        <strain evidence="6 7">HH</strain>
    </source>
</reference>
<dbReference type="SUPFAM" id="SSF54665">
    <property type="entry name" value="CO dehydrogenase molybdoprotein N-domain-like"/>
    <property type="match status" value="1"/>
</dbReference>
<dbReference type="InterPro" id="IPR036884">
    <property type="entry name" value="2Fe-2S-bd_dom_sf"/>
</dbReference>
<dbReference type="Gene3D" id="3.10.20.30">
    <property type="match status" value="1"/>
</dbReference>
<dbReference type="AlphaFoldDB" id="A0A4Y7R8R4"/>
<dbReference type="PROSITE" id="PS51085">
    <property type="entry name" value="2FE2S_FER_2"/>
    <property type="match status" value="1"/>
</dbReference>
<dbReference type="Pfam" id="PF02738">
    <property type="entry name" value="MoCoBD_1"/>
    <property type="match status" value="1"/>
</dbReference>
<dbReference type="InterPro" id="IPR002888">
    <property type="entry name" value="2Fe-2S-bd"/>
</dbReference>
<dbReference type="GO" id="GO:0033727">
    <property type="term" value="F:aldehyde dehydrogenase (FAD-independent) activity"/>
    <property type="evidence" value="ECO:0007669"/>
    <property type="project" value="UniProtKB-EC"/>
</dbReference>
<dbReference type="InterPro" id="IPR054705">
    <property type="entry name" value="Mop"/>
</dbReference>
<evidence type="ECO:0000313" key="6">
    <source>
        <dbReference type="EMBL" id="TEB05030.1"/>
    </source>
</evidence>
<evidence type="ECO:0000313" key="7">
    <source>
        <dbReference type="Proteomes" id="UP000298324"/>
    </source>
</evidence>
<dbReference type="InterPro" id="IPR000674">
    <property type="entry name" value="Ald_Oxase/Xan_DH_a/b"/>
</dbReference>
<evidence type="ECO:0000259" key="5">
    <source>
        <dbReference type="PROSITE" id="PS51085"/>
    </source>
</evidence>
<protein>
    <submittedName>
        <fullName evidence="6">Aldehyde oxidoreductase</fullName>
        <ecNumber evidence="6">1.2.99.7</ecNumber>
    </submittedName>
</protein>
<dbReference type="SMART" id="SM01008">
    <property type="entry name" value="Ald_Xan_dh_C"/>
    <property type="match status" value="1"/>
</dbReference>
<organism evidence="6 7">
    <name type="scientific">Pelotomaculum schinkii</name>
    <dbReference type="NCBI Taxonomy" id="78350"/>
    <lineage>
        <taxon>Bacteria</taxon>
        <taxon>Bacillati</taxon>
        <taxon>Bacillota</taxon>
        <taxon>Clostridia</taxon>
        <taxon>Eubacteriales</taxon>
        <taxon>Desulfotomaculaceae</taxon>
        <taxon>Pelotomaculum</taxon>
    </lineage>
</organism>
<keyword evidence="3 6" id="KW-0560">Oxidoreductase</keyword>
<dbReference type="SUPFAM" id="SSF54292">
    <property type="entry name" value="2Fe-2S ferredoxin-like"/>
    <property type="match status" value="1"/>
</dbReference>
<dbReference type="InterPro" id="IPR008274">
    <property type="entry name" value="AldOxase/xan_DH_MoCoBD1"/>
</dbReference>
<dbReference type="PIRSF" id="PIRSF000127">
    <property type="entry name" value="Xanthine_DH"/>
    <property type="match status" value="1"/>
</dbReference>
<name>A0A4Y7R8R4_9FIRM</name>
<gene>
    <name evidence="6" type="primary">mop_5</name>
    <name evidence="6" type="ORF">Psch_03793</name>
</gene>
<dbReference type="GO" id="GO:0051537">
    <property type="term" value="F:2 iron, 2 sulfur cluster binding"/>
    <property type="evidence" value="ECO:0007669"/>
    <property type="project" value="InterPro"/>
</dbReference>
<dbReference type="Pfam" id="PF00111">
    <property type="entry name" value="Fer2"/>
    <property type="match status" value="1"/>
</dbReference>
<feature type="domain" description="2Fe-2S ferredoxin-type" evidence="5">
    <location>
        <begin position="4"/>
        <end position="80"/>
    </location>
</feature>
<evidence type="ECO:0000256" key="1">
    <source>
        <dbReference type="ARBA" id="ARBA00006849"/>
    </source>
</evidence>
<dbReference type="GO" id="GO:0005506">
    <property type="term" value="F:iron ion binding"/>
    <property type="evidence" value="ECO:0007669"/>
    <property type="project" value="InterPro"/>
</dbReference>
<dbReference type="EMBL" id="QFGA01000003">
    <property type="protein sequence ID" value="TEB05030.1"/>
    <property type="molecule type" value="Genomic_DNA"/>
</dbReference>
<dbReference type="PANTHER" id="PTHR11908">
    <property type="entry name" value="XANTHINE DEHYDROGENASE"/>
    <property type="match status" value="1"/>
</dbReference>
<dbReference type="Pfam" id="PF01315">
    <property type="entry name" value="Ald_Xan_dh_C"/>
    <property type="match status" value="1"/>
</dbReference>
<accession>A0A4Y7R8R4</accession>
<dbReference type="Pfam" id="PF20256">
    <property type="entry name" value="MoCoBD_2"/>
    <property type="match status" value="1"/>
</dbReference>
<sequence length="946" mass="103904">MGLQKLWLKINGADRMVVCDTEESLARVLRRQGLTGVKVGCDAGQCGTCSVILNGELARSCVKQMKTIADRSKITTIEGIGTPNNLDPLQQAWITYGGIQCGFCTPGFIVSAKALLDKNPNPTRQEVRAWFTKNRNICRCTGYKPLVDATMAAAKVMRGEATMDDITYKVPADGKIYGTRFPRRESGIARVTGLANYGDDMSLQMPEDTLHLALVIPDVAHAKIKSVDYSEALKMTGVAGVVTAKDVKGTNRIAFPIGHPRAECTGLERPIICDEKIFKIGDVVAVVAADTRDHARAAAKAVKVDYEQLPQYLNQLEAIMPDSVQIHEGANNIYLKWPLKKGADTKEIVEKAENVVEGSFYTQREPHLALEPDCAQAYIGDDGMLTIQYKSQFLYGNINMIAAGIGVPAENIRIIQNETGGSFGYSVSPVTPAYAAVCALALGRPVSIVLTYPEHQIVTGKRSASNSNVRLACDKDGKIKALEYKLCYETGAYVEYTQILLLKSLVCMGFPYYIPNIRGVSMAAFSNFSYCTTYRAFSFVQAFTASESIIDMMAEKLGIDPFDFRYKNIARPGETSSTGHEYNEYYYHEMMDMLRPKYEEAKKRAKAESTLAKKRGVGISIGAYILGDPTDHASVALELCKDGSFVNHNTWQDVGQHAEGSCLMLTYEALRPLNVPLEKIRLEANDTKYSPDTGLSGGSRMHYYAGAATIDAANKLMDLMRKKDGTYRTYDEMVAEGLPTMVEGYASSPQGVTKFLDANTGQGFAYHEKLYSIYMAEVEIDSVTGKTKVLKATCVADIGKIGNLQGVEGQAYGGMSHCVGFALKEDFSDPKKHSTLRGAGILECEEMPDEIELIWHDSVRKWGPFGSGGCSENFQSSFHVAIINAINNAVGVRIYELPATPEKVKAAMEAKATGKELKPEKYYLGLDLYDELEYLDAHPVPDEENF</sequence>
<dbReference type="EC" id="1.2.99.7" evidence="6"/>
<dbReference type="InterPro" id="IPR012675">
    <property type="entry name" value="Beta-grasp_dom_sf"/>
</dbReference>
<dbReference type="InterPro" id="IPR046867">
    <property type="entry name" value="AldOxase/xan_DH_MoCoBD2"/>
</dbReference>
<dbReference type="InterPro" id="IPR036010">
    <property type="entry name" value="2Fe-2S_ferredoxin-like_sf"/>
</dbReference>
<dbReference type="Proteomes" id="UP000298324">
    <property type="component" value="Unassembled WGS sequence"/>
</dbReference>
<dbReference type="SUPFAM" id="SSF56003">
    <property type="entry name" value="Molybdenum cofactor-binding domain"/>
    <property type="match status" value="1"/>
</dbReference>
<comment type="caution">
    <text evidence="6">The sequence shown here is derived from an EMBL/GenBank/DDBJ whole genome shotgun (WGS) entry which is preliminary data.</text>
</comment>
<dbReference type="PROSITE" id="PS00197">
    <property type="entry name" value="2FE2S_FER_1"/>
    <property type="match status" value="1"/>
</dbReference>
<dbReference type="Pfam" id="PF01799">
    <property type="entry name" value="Fer2_2"/>
    <property type="match status" value="1"/>
</dbReference>
<comment type="similarity">
    <text evidence="1">Belongs to the xanthine dehydrogenase family.</text>
</comment>
<dbReference type="InterPro" id="IPR037165">
    <property type="entry name" value="AldOxase/xan_DH_Mopterin-bd_sf"/>
</dbReference>
<dbReference type="InterPro" id="IPR006058">
    <property type="entry name" value="2Fe2S_fd_BS"/>
</dbReference>
<dbReference type="RefSeq" id="WP_190259296.1">
    <property type="nucleotide sequence ID" value="NZ_QFGA01000003.1"/>
</dbReference>
<dbReference type="Gene3D" id="1.10.150.120">
    <property type="entry name" value="[2Fe-2S]-binding domain"/>
    <property type="match status" value="1"/>
</dbReference>
<dbReference type="SUPFAM" id="SSF47741">
    <property type="entry name" value="CO dehydrogenase ISP C-domain like"/>
    <property type="match status" value="1"/>
</dbReference>
<evidence type="ECO:0000256" key="3">
    <source>
        <dbReference type="ARBA" id="ARBA00023002"/>
    </source>
</evidence>
<dbReference type="PANTHER" id="PTHR11908:SF157">
    <property type="entry name" value="XANTHINE DEHYDROGENASE SUBUNIT D-RELATED"/>
    <property type="match status" value="1"/>
</dbReference>
<dbReference type="InterPro" id="IPR036856">
    <property type="entry name" value="Ald_Oxase/Xan_DH_a/b_sf"/>
</dbReference>
<dbReference type="CDD" id="cd00207">
    <property type="entry name" value="fer2"/>
    <property type="match status" value="1"/>
</dbReference>
<keyword evidence="2" id="KW-0479">Metal-binding</keyword>
<evidence type="ECO:0000256" key="4">
    <source>
        <dbReference type="ARBA" id="ARBA00023004"/>
    </source>
</evidence>